<accession>A0A975DKT9</accession>
<gene>
    <name evidence="2" type="ORF">J5O05_18500</name>
</gene>
<geneLocation type="plasmid" evidence="2 3">
    <name>unnamed5</name>
</geneLocation>
<sequence length="132" mass="14726">MKKLVSILLVVVAMFASKPTLANEALAKLFIQSQGFTEQQETLALNVFNAFKAVTDEVKSSKGSIKLFFIDAATSEQLDANAAYESYKQWQTNVDIRVLHLLESMSQLHAELTPEQKQAFMAKLIKASKKDD</sequence>
<keyword evidence="1" id="KW-0732">Signal</keyword>
<dbReference type="RefSeq" id="WP_208845096.1">
    <property type="nucleotide sequence ID" value="NZ_CP072135.1"/>
</dbReference>
<protein>
    <submittedName>
        <fullName evidence="2">Uncharacterized protein</fullName>
    </submittedName>
</protein>
<dbReference type="EMBL" id="CP072135">
    <property type="protein sequence ID" value="QTH73484.1"/>
    <property type="molecule type" value="Genomic_DNA"/>
</dbReference>
<evidence type="ECO:0000313" key="3">
    <source>
        <dbReference type="Proteomes" id="UP000664904"/>
    </source>
</evidence>
<keyword evidence="2" id="KW-0614">Plasmid</keyword>
<reference evidence="2" key="1">
    <citation type="submission" date="2021-03" db="EMBL/GenBank/DDBJ databases">
        <title>Complete Genome of Pseudoalteromonas xiamenensis STKMTI.2, a new potential marine bacterium producing anti-Vibrio compounds.</title>
        <authorList>
            <person name="Handayani D.P."/>
            <person name="Isnansetyo A."/>
            <person name="Istiqomah I."/>
            <person name="Jumina J."/>
        </authorList>
    </citation>
    <scope>NUCLEOTIDE SEQUENCE</scope>
    <source>
        <strain evidence="2">STKMTI.2</strain>
        <plasmid evidence="2">unnamed5</plasmid>
    </source>
</reference>
<evidence type="ECO:0000313" key="2">
    <source>
        <dbReference type="EMBL" id="QTH73484.1"/>
    </source>
</evidence>
<organism evidence="2 3">
    <name type="scientific">Pseudoalteromonas xiamenensis</name>
    <dbReference type="NCBI Taxonomy" id="882626"/>
    <lineage>
        <taxon>Bacteria</taxon>
        <taxon>Pseudomonadati</taxon>
        <taxon>Pseudomonadota</taxon>
        <taxon>Gammaproteobacteria</taxon>
        <taxon>Alteromonadales</taxon>
        <taxon>Pseudoalteromonadaceae</taxon>
        <taxon>Pseudoalteromonas</taxon>
    </lineage>
</organism>
<dbReference type="AlphaFoldDB" id="A0A975DKT9"/>
<name>A0A975DKT9_9GAMM</name>
<keyword evidence="3" id="KW-1185">Reference proteome</keyword>
<proteinExistence type="predicted"/>
<feature type="signal peptide" evidence="1">
    <location>
        <begin position="1"/>
        <end position="22"/>
    </location>
</feature>
<dbReference type="Proteomes" id="UP000664904">
    <property type="component" value="Plasmid unnamed5"/>
</dbReference>
<dbReference type="KEGG" id="pxi:J5O05_18500"/>
<evidence type="ECO:0000256" key="1">
    <source>
        <dbReference type="SAM" id="SignalP"/>
    </source>
</evidence>
<feature type="chain" id="PRO_5037455393" evidence="1">
    <location>
        <begin position="23"/>
        <end position="132"/>
    </location>
</feature>